<dbReference type="EMBL" id="CAMPGE010012669">
    <property type="protein sequence ID" value="CAI2371430.1"/>
    <property type="molecule type" value="Genomic_DNA"/>
</dbReference>
<gene>
    <name evidence="2" type="ORF">ECRASSUSDP1_LOCUS12753</name>
</gene>
<sequence>MGILRINHHLYRLRTCRHLRRLLLISLTSRKVKALVCRTTQLLISRTRIRKEIKNCCRPELYGSPCKLPQCELKDASPSSTSASVGQSLKSLVLQDAFSDRKHSTRTDGDIKKFQANFYHEDMRTEFRKYPNQSSSITPKIGLYPASKGMQGFDPKLSKRNFKTKTCKSSSRIKSRNSNKPRESNIVITKDEENNVYHIVSKESLVHNSKNAQHQKSQKLDLKNNKRKESKLSSSEIKQKKSKIKKVIRDHKNQENRRKKARGHHKGVLFESMIKKIAQKKREEARNNAFSRSGKSPEFNSLADRSSEATFPLKNNEFSLIMYRNEDYKSSTFTGADVESSLLINKDRKPPLNPTTTDDKEEKSYIFEQKLNPTPQCEDDEIMDSQFLSSNSSVNDISDIEEHSGLKKLEKHLGNNESLGQTSFDQEEQKVQLVTEISQCQDEEIIESSQRPIQETNISIKSKRMEEYNDNSGEDNYINSSYTGDEKSMIKMRCEDEILKSTELKLKQRTRNSSKHPPMLQQARIYYNTQAHRMHKLEEPSEISNSKMKPRRKFKEPRMNKIKKEIKLSKYSKKKGFKSRNAKGGMGGNNMKSLPEKQNFVSGFSNNAQNSSKRFEMNSHRKGKLTTHGSKGNIPKVDFKGILYKQSHENFNNNSHNMHSKESSEASIIDSPKIAKKEKINELSVLKVQKIHHQGKKRQKYKLYLVEDSNSRYFHYLIISEISLKLTIPPGENQVAGCLI</sequence>
<protein>
    <submittedName>
        <fullName evidence="2">Uncharacterized protein</fullName>
    </submittedName>
</protein>
<feature type="compositionally biased region" description="Basic residues" evidence="1">
    <location>
        <begin position="240"/>
        <end position="249"/>
    </location>
</feature>
<accession>A0AAD1UTT2</accession>
<feature type="region of interest" description="Disordered" evidence="1">
    <location>
        <begin position="152"/>
        <end position="185"/>
    </location>
</feature>
<evidence type="ECO:0000313" key="3">
    <source>
        <dbReference type="Proteomes" id="UP001295684"/>
    </source>
</evidence>
<evidence type="ECO:0000256" key="1">
    <source>
        <dbReference type="SAM" id="MobiDB-lite"/>
    </source>
</evidence>
<organism evidence="2 3">
    <name type="scientific">Euplotes crassus</name>
    <dbReference type="NCBI Taxonomy" id="5936"/>
    <lineage>
        <taxon>Eukaryota</taxon>
        <taxon>Sar</taxon>
        <taxon>Alveolata</taxon>
        <taxon>Ciliophora</taxon>
        <taxon>Intramacronucleata</taxon>
        <taxon>Spirotrichea</taxon>
        <taxon>Hypotrichia</taxon>
        <taxon>Euplotida</taxon>
        <taxon>Euplotidae</taxon>
        <taxon>Moneuplotes</taxon>
    </lineage>
</organism>
<feature type="compositionally biased region" description="Polar residues" evidence="1">
    <location>
        <begin position="206"/>
        <end position="215"/>
    </location>
</feature>
<reference evidence="2" key="1">
    <citation type="submission" date="2023-07" db="EMBL/GenBank/DDBJ databases">
        <authorList>
            <consortium name="AG Swart"/>
            <person name="Singh M."/>
            <person name="Singh A."/>
            <person name="Seah K."/>
            <person name="Emmerich C."/>
        </authorList>
    </citation>
    <scope>NUCLEOTIDE SEQUENCE</scope>
    <source>
        <strain evidence="2">DP1</strain>
    </source>
</reference>
<proteinExistence type="predicted"/>
<dbReference type="Proteomes" id="UP001295684">
    <property type="component" value="Unassembled WGS sequence"/>
</dbReference>
<feature type="compositionally biased region" description="Basic residues" evidence="1">
    <location>
        <begin position="158"/>
        <end position="179"/>
    </location>
</feature>
<evidence type="ECO:0000313" key="2">
    <source>
        <dbReference type="EMBL" id="CAI2371430.1"/>
    </source>
</evidence>
<dbReference type="AlphaFoldDB" id="A0AAD1UTT2"/>
<feature type="region of interest" description="Disordered" evidence="1">
    <location>
        <begin position="284"/>
        <end position="303"/>
    </location>
</feature>
<feature type="region of interest" description="Disordered" evidence="1">
    <location>
        <begin position="203"/>
        <end position="264"/>
    </location>
</feature>
<name>A0AAD1UTT2_EUPCR</name>
<keyword evidence="3" id="KW-1185">Reference proteome</keyword>
<comment type="caution">
    <text evidence="2">The sequence shown here is derived from an EMBL/GenBank/DDBJ whole genome shotgun (WGS) entry which is preliminary data.</text>
</comment>